<evidence type="ECO:0000256" key="1">
    <source>
        <dbReference type="HAMAP-Rule" id="MF_00934"/>
    </source>
</evidence>
<dbReference type="SUPFAM" id="SSF53335">
    <property type="entry name" value="S-adenosyl-L-methionine-dependent methyltransferases"/>
    <property type="match status" value="1"/>
</dbReference>
<comment type="caution">
    <text evidence="2">The sequence shown here is derived from an EMBL/GenBank/DDBJ whole genome shotgun (WGS) entry which is preliminary data.</text>
</comment>
<keyword evidence="1" id="KW-0489">Methyltransferase</keyword>
<protein>
    <recommendedName>
        <fullName evidence="1">Ribosomal RNA large subunit methyltransferase J</fullName>
        <ecNumber evidence="1">2.1.1.266</ecNumber>
    </recommendedName>
    <alternativeName>
        <fullName evidence="1">23S rRNA (adenine(2030)-N6)-methyltransferase</fullName>
    </alternativeName>
    <alternativeName>
        <fullName evidence="1">23S rRNA m6A2030 methyltransferase</fullName>
    </alternativeName>
</protein>
<keyword evidence="1" id="KW-0949">S-adenosyl-L-methionine</keyword>
<dbReference type="Gene3D" id="3.40.50.150">
    <property type="entry name" value="Vaccinia Virus protein VP39"/>
    <property type="match status" value="1"/>
</dbReference>
<reference evidence="2 3" key="1">
    <citation type="submission" date="2021-04" db="EMBL/GenBank/DDBJ databases">
        <title>Whole genome sequence of Jiella sp. KSK16Y-1.</title>
        <authorList>
            <person name="Tuo L."/>
        </authorList>
    </citation>
    <scope>NUCLEOTIDE SEQUENCE [LARGE SCALE GENOMIC DNA]</scope>
    <source>
        <strain evidence="2 3">KSK16Y-1</strain>
    </source>
</reference>
<organism evidence="2 3">
    <name type="scientific">Jiella mangrovi</name>
    <dbReference type="NCBI Taxonomy" id="2821407"/>
    <lineage>
        <taxon>Bacteria</taxon>
        <taxon>Pseudomonadati</taxon>
        <taxon>Pseudomonadota</taxon>
        <taxon>Alphaproteobacteria</taxon>
        <taxon>Hyphomicrobiales</taxon>
        <taxon>Aurantimonadaceae</taxon>
        <taxon>Jiella</taxon>
    </lineage>
</organism>
<comment type="function">
    <text evidence="1">Specifically methylates the adenine in position 2030 of 23S rRNA.</text>
</comment>
<dbReference type="PANTHER" id="PTHR37426:SF1">
    <property type="entry name" value="RIBOSOMAL RNA LARGE SUBUNIT METHYLTRANSFERASE J"/>
    <property type="match status" value="1"/>
</dbReference>
<feature type="binding site" evidence="1">
    <location>
        <position position="99"/>
    </location>
    <ligand>
        <name>S-adenosyl-L-methionine</name>
        <dbReference type="ChEBI" id="CHEBI:59789"/>
    </ligand>
</feature>
<comment type="similarity">
    <text evidence="1">Belongs to the RlmJ family.</text>
</comment>
<name>A0ABS4BCD5_9HYPH</name>
<feature type="active site" description="Proton acceptor" evidence="1">
    <location>
        <position position="163"/>
    </location>
</feature>
<keyword evidence="3" id="KW-1185">Reference proteome</keyword>
<evidence type="ECO:0000313" key="3">
    <source>
        <dbReference type="Proteomes" id="UP000678276"/>
    </source>
</evidence>
<feature type="binding site" evidence="1">
    <location>
        <begin position="142"/>
        <end position="143"/>
    </location>
    <ligand>
        <name>S-adenosyl-L-methionine</name>
        <dbReference type="ChEBI" id="CHEBI:59789"/>
    </ligand>
</feature>
<comment type="catalytic activity">
    <reaction evidence="1">
        <text>adenosine(2030) in 23S rRNA + S-adenosyl-L-methionine = N(6)-methyladenosine(2030) in 23S rRNA + S-adenosyl-L-homocysteine + H(+)</text>
        <dbReference type="Rhea" id="RHEA:43736"/>
        <dbReference type="Rhea" id="RHEA-COMP:10668"/>
        <dbReference type="Rhea" id="RHEA-COMP:10669"/>
        <dbReference type="ChEBI" id="CHEBI:15378"/>
        <dbReference type="ChEBI" id="CHEBI:57856"/>
        <dbReference type="ChEBI" id="CHEBI:59789"/>
        <dbReference type="ChEBI" id="CHEBI:74411"/>
        <dbReference type="ChEBI" id="CHEBI:74449"/>
        <dbReference type="EC" id="2.1.1.266"/>
    </reaction>
</comment>
<dbReference type="Proteomes" id="UP000678276">
    <property type="component" value="Unassembled WGS sequence"/>
</dbReference>
<feature type="binding site" evidence="1">
    <location>
        <position position="117"/>
    </location>
    <ligand>
        <name>S-adenosyl-L-methionine</name>
        <dbReference type="ChEBI" id="CHEBI:59789"/>
    </ligand>
</feature>
<feature type="binding site" evidence="1">
    <location>
        <position position="18"/>
    </location>
    <ligand>
        <name>S-adenosyl-L-methionine</name>
        <dbReference type="ChEBI" id="CHEBI:59789"/>
    </ligand>
</feature>
<dbReference type="InterPro" id="IPR029063">
    <property type="entry name" value="SAM-dependent_MTases_sf"/>
</dbReference>
<dbReference type="PANTHER" id="PTHR37426">
    <property type="entry name" value="RIBOSOMAL RNA LARGE SUBUNIT METHYLTRANSFERASE J"/>
    <property type="match status" value="1"/>
</dbReference>
<dbReference type="RefSeq" id="WP_209592805.1">
    <property type="nucleotide sequence ID" value="NZ_JAGJCF010000001.1"/>
</dbReference>
<keyword evidence="1" id="KW-0694">RNA-binding</keyword>
<comment type="subunit">
    <text evidence="1">Monomer.</text>
</comment>
<dbReference type="InterPro" id="IPR007473">
    <property type="entry name" value="RlmJ"/>
</dbReference>
<accession>A0ABS4BCD5</accession>
<feature type="binding site" evidence="1">
    <location>
        <position position="41"/>
    </location>
    <ligand>
        <name>S-adenosyl-L-methionine</name>
        <dbReference type="ChEBI" id="CHEBI:59789"/>
    </ligand>
</feature>
<gene>
    <name evidence="1" type="primary">rlmJ</name>
    <name evidence="2" type="ORF">J6595_02195</name>
</gene>
<dbReference type="EC" id="2.1.1.266" evidence="1"/>
<dbReference type="Pfam" id="PF04378">
    <property type="entry name" value="RsmJ"/>
    <property type="match status" value="1"/>
</dbReference>
<dbReference type="EMBL" id="JAGJCF010000001">
    <property type="protein sequence ID" value="MBP0614400.1"/>
    <property type="molecule type" value="Genomic_DNA"/>
</dbReference>
<keyword evidence="1" id="KW-0808">Transferase</keyword>
<feature type="binding site" evidence="1">
    <location>
        <position position="163"/>
    </location>
    <ligand>
        <name>S-adenosyl-L-methionine</name>
        <dbReference type="ChEBI" id="CHEBI:59789"/>
    </ligand>
</feature>
<feature type="site" description="Interaction with substrate rRNA" evidence="1">
    <location>
        <position position="3"/>
    </location>
</feature>
<keyword evidence="1" id="KW-0698">rRNA processing</keyword>
<proteinExistence type="inferred from homology"/>
<evidence type="ECO:0000313" key="2">
    <source>
        <dbReference type="EMBL" id="MBP0614400.1"/>
    </source>
</evidence>
<sequence>MNYRHAFHAGNFADVVKHALFCRLVRYLQRKDGAIRIYDTHAGPGLYDLFGEAATRTLEHEEGIAALAAADPSVRTHPLLADYWAIVEPDMAQGRYPGSPLIARRLLRPQDRLSAYELHLEDGAALKGLFAGDPAVKAIALDGWLALGAHVPPKEKRGLVLIDPPFEKLSEVDDIASALKKALARWRGGTYAVWYPIKRPAMVERLEDALVAVAPNEIVFAEFLREPHTSDERLVGTGLAVINPPFVFTEEAETLLAMLLPVLQRGSKATFAIKDARGAGSSRAAPANR</sequence>
<dbReference type="HAMAP" id="MF_00934">
    <property type="entry name" value="23SrRNA_methyltr_J"/>
    <property type="match status" value="1"/>
</dbReference>